<dbReference type="PANTHER" id="PTHR33531:SF7">
    <property type="entry name" value="HYPOTHETICAL MEMBRANE PROTEIN, CONSERVED"/>
    <property type="match status" value="1"/>
</dbReference>
<dbReference type="GO" id="GO:0046872">
    <property type="term" value="F:metal ion binding"/>
    <property type="evidence" value="ECO:0007669"/>
    <property type="project" value="InterPro"/>
</dbReference>
<feature type="domain" description="Rubrerythrin diiron-binding" evidence="1">
    <location>
        <begin position="8"/>
        <end position="150"/>
    </location>
</feature>
<dbReference type="Gene3D" id="1.20.1260.10">
    <property type="match status" value="1"/>
</dbReference>
<comment type="caution">
    <text evidence="2">The sequence shown here is derived from an EMBL/GenBank/DDBJ whole genome shotgun (WGS) entry which is preliminary data.</text>
</comment>
<evidence type="ECO:0000259" key="1">
    <source>
        <dbReference type="Pfam" id="PF02915"/>
    </source>
</evidence>
<evidence type="ECO:0000313" key="3">
    <source>
        <dbReference type="Proteomes" id="UP000051096"/>
    </source>
</evidence>
<organism evidence="2 3">
    <name type="scientific">candidate division WOR_3 bacterium SM23_60</name>
    <dbReference type="NCBI Taxonomy" id="1703780"/>
    <lineage>
        <taxon>Bacteria</taxon>
        <taxon>Bacteria division WOR-3</taxon>
    </lineage>
</organism>
<protein>
    <recommendedName>
        <fullName evidence="1">Rubrerythrin diiron-binding domain-containing protein</fullName>
    </recommendedName>
</protein>
<gene>
    <name evidence="2" type="ORF">AMJ87_12285</name>
</gene>
<dbReference type="GO" id="GO:0016491">
    <property type="term" value="F:oxidoreductase activity"/>
    <property type="evidence" value="ECO:0007669"/>
    <property type="project" value="InterPro"/>
</dbReference>
<reference evidence="2 3" key="1">
    <citation type="journal article" date="2015" name="Microbiome">
        <title>Genomic resolution of linkages in carbon, nitrogen, and sulfur cycling among widespread estuary sediment bacteria.</title>
        <authorList>
            <person name="Baker B.J."/>
            <person name="Lazar C.S."/>
            <person name="Teske A.P."/>
            <person name="Dick G.J."/>
        </authorList>
    </citation>
    <scope>NUCLEOTIDE SEQUENCE [LARGE SCALE GENOMIC DNA]</scope>
    <source>
        <strain evidence="2">SM23_60</strain>
    </source>
</reference>
<dbReference type="CDD" id="cd01045">
    <property type="entry name" value="Ferritin_like_AB"/>
    <property type="match status" value="1"/>
</dbReference>
<dbReference type="InterPro" id="IPR003251">
    <property type="entry name" value="Rr_diiron-bd_dom"/>
</dbReference>
<evidence type="ECO:0000313" key="2">
    <source>
        <dbReference type="EMBL" id="KPK68156.1"/>
    </source>
</evidence>
<dbReference type="PANTHER" id="PTHR33531">
    <property type="entry name" value="RUBRERYTHRIN SUBFAMILY"/>
    <property type="match status" value="1"/>
</dbReference>
<proteinExistence type="predicted"/>
<dbReference type="Pfam" id="PF02915">
    <property type="entry name" value="Rubrerythrin"/>
    <property type="match status" value="1"/>
</dbReference>
<dbReference type="EMBL" id="LJUO01000181">
    <property type="protein sequence ID" value="KPK68156.1"/>
    <property type="molecule type" value="Genomic_DNA"/>
</dbReference>
<dbReference type="InterPro" id="IPR009078">
    <property type="entry name" value="Ferritin-like_SF"/>
</dbReference>
<name>A0A0S8G8H7_UNCW3</name>
<accession>A0A0S8G8H7</accession>
<dbReference type="SUPFAM" id="SSF47240">
    <property type="entry name" value="Ferritin-like"/>
    <property type="match status" value="1"/>
</dbReference>
<dbReference type="InterPro" id="IPR012347">
    <property type="entry name" value="Ferritin-like"/>
</dbReference>
<sequence length="164" mass="19429">MSVFKPSEIFQFAIRIEENGERFYREMAQKLNDAAVKELFTALADEEVKHKKIYEGLVSKIEKYEPFETFPGEYFEYLRAYADKHIFTPDLMQKEIDKITDARAALQFAIQRELESILYYQEVKNLVPANERETIDKIIDEERRHYMKLTRCQPTGEAACVQKE</sequence>
<dbReference type="Proteomes" id="UP000051096">
    <property type="component" value="Unassembled WGS sequence"/>
</dbReference>
<dbReference type="AlphaFoldDB" id="A0A0S8G8H7"/>